<accession>A0ACC2W2T3</accession>
<keyword evidence="2" id="KW-1185">Reference proteome</keyword>
<evidence type="ECO:0000313" key="2">
    <source>
        <dbReference type="Proteomes" id="UP001230649"/>
    </source>
</evidence>
<evidence type="ECO:0000313" key="1">
    <source>
        <dbReference type="EMBL" id="KAJ9105763.1"/>
    </source>
</evidence>
<proteinExistence type="predicted"/>
<sequence length="341" mass="36732">MQLASFSFLVSLLVAFVPLATAGKNDGGTFCQSVGKLKVTSPLTFIRPVPSVNLKWDPKICLCQSEGELTDSTVDQLQKKIKQEGVAKLAKKLGLGFVACVMGRTLDQYESCPRGCEYPKGAIPKSCKDCSFDCPKGKVKCNNKCQKPEKPCPSKTPKPPKTTTSDGYPTYPTQYKRSVEADAHDDDGEDEYTSASAAAPELDDFLSSAGTIDSEDSFNELLDFVATATFGVRDIPEPTLIQQYYRSTNEGKCQPGWVPCAVLKKGQADWECTDVQNALDSCGGCVYPILPGPVGDVCSDIPGANEVACVHGHCKINSCQRGFAFNGTACEGASHKRYSLE</sequence>
<gene>
    <name evidence="1" type="ORF">QFC20_004250</name>
</gene>
<organism evidence="1 2">
    <name type="scientific">Naganishia adeliensis</name>
    <dbReference type="NCBI Taxonomy" id="92952"/>
    <lineage>
        <taxon>Eukaryota</taxon>
        <taxon>Fungi</taxon>
        <taxon>Dikarya</taxon>
        <taxon>Basidiomycota</taxon>
        <taxon>Agaricomycotina</taxon>
        <taxon>Tremellomycetes</taxon>
        <taxon>Filobasidiales</taxon>
        <taxon>Filobasidiaceae</taxon>
        <taxon>Naganishia</taxon>
    </lineage>
</organism>
<reference evidence="1" key="1">
    <citation type="submission" date="2023-04" db="EMBL/GenBank/DDBJ databases">
        <title>Draft Genome sequencing of Naganishia species isolated from polar environments using Oxford Nanopore Technology.</title>
        <authorList>
            <person name="Leo P."/>
            <person name="Venkateswaran K."/>
        </authorList>
    </citation>
    <scope>NUCLEOTIDE SEQUENCE</scope>
    <source>
        <strain evidence="1">MNA-CCFEE 5262</strain>
    </source>
</reference>
<dbReference type="Proteomes" id="UP001230649">
    <property type="component" value="Unassembled WGS sequence"/>
</dbReference>
<comment type="caution">
    <text evidence="1">The sequence shown here is derived from an EMBL/GenBank/DDBJ whole genome shotgun (WGS) entry which is preliminary data.</text>
</comment>
<protein>
    <submittedName>
        <fullName evidence="1">Uncharacterized protein</fullName>
    </submittedName>
</protein>
<dbReference type="EMBL" id="JASBWS010000047">
    <property type="protein sequence ID" value="KAJ9105763.1"/>
    <property type="molecule type" value="Genomic_DNA"/>
</dbReference>
<name>A0ACC2W2T3_9TREE</name>